<proteinExistence type="predicted"/>
<dbReference type="InterPro" id="IPR036259">
    <property type="entry name" value="MFS_trans_sf"/>
</dbReference>
<evidence type="ECO:0000256" key="5">
    <source>
        <dbReference type="SAM" id="Phobius"/>
    </source>
</evidence>
<reference evidence="6 7" key="1">
    <citation type="submission" date="2020-07" db="EMBL/GenBank/DDBJ databases">
        <title>Sequencing the genomes of 1000 actinobacteria strains.</title>
        <authorList>
            <person name="Klenk H.-P."/>
        </authorList>
    </citation>
    <scope>NUCLEOTIDE SEQUENCE [LARGE SCALE GENOMIC DNA]</scope>
    <source>
        <strain evidence="6 7">DSM 44121</strain>
    </source>
</reference>
<organism evidence="6 7">
    <name type="scientific">Promicromonospora sukumoe</name>
    <dbReference type="NCBI Taxonomy" id="88382"/>
    <lineage>
        <taxon>Bacteria</taxon>
        <taxon>Bacillati</taxon>
        <taxon>Actinomycetota</taxon>
        <taxon>Actinomycetes</taxon>
        <taxon>Micrococcales</taxon>
        <taxon>Promicromonosporaceae</taxon>
        <taxon>Promicromonospora</taxon>
    </lineage>
</organism>
<keyword evidence="5" id="KW-1133">Transmembrane helix</keyword>
<feature type="transmembrane region" description="Helical" evidence="5">
    <location>
        <begin position="72"/>
        <end position="89"/>
    </location>
</feature>
<dbReference type="EMBL" id="JACGWV010000001">
    <property type="protein sequence ID" value="MBA8807854.1"/>
    <property type="molecule type" value="Genomic_DNA"/>
</dbReference>
<name>A0A7W3PDU0_9MICO</name>
<accession>A0A7W3PDU0</accession>
<evidence type="ECO:0000256" key="3">
    <source>
        <dbReference type="ARBA" id="ARBA00022475"/>
    </source>
</evidence>
<keyword evidence="4" id="KW-0762">Sugar transport</keyword>
<dbReference type="SUPFAM" id="SSF103473">
    <property type="entry name" value="MFS general substrate transporter"/>
    <property type="match status" value="1"/>
</dbReference>
<feature type="transmembrane region" description="Helical" evidence="5">
    <location>
        <begin position="156"/>
        <end position="176"/>
    </location>
</feature>
<feature type="transmembrane region" description="Helical" evidence="5">
    <location>
        <begin position="95"/>
        <end position="115"/>
    </location>
</feature>
<keyword evidence="2" id="KW-0813">Transport</keyword>
<dbReference type="GO" id="GO:0022857">
    <property type="term" value="F:transmembrane transporter activity"/>
    <property type="evidence" value="ECO:0007669"/>
    <property type="project" value="InterPro"/>
</dbReference>
<evidence type="ECO:0000313" key="7">
    <source>
        <dbReference type="Proteomes" id="UP000540568"/>
    </source>
</evidence>
<dbReference type="Pfam" id="PF07690">
    <property type="entry name" value="MFS_1"/>
    <property type="match status" value="1"/>
</dbReference>
<evidence type="ECO:0000256" key="4">
    <source>
        <dbReference type="ARBA" id="ARBA00022597"/>
    </source>
</evidence>
<feature type="transmembrane region" description="Helical" evidence="5">
    <location>
        <begin position="268"/>
        <end position="287"/>
    </location>
</feature>
<keyword evidence="5" id="KW-0812">Transmembrane</keyword>
<dbReference type="Gene3D" id="1.20.1250.20">
    <property type="entry name" value="MFS general substrate transporter like domains"/>
    <property type="match status" value="1"/>
</dbReference>
<dbReference type="GO" id="GO:0005886">
    <property type="term" value="C:plasma membrane"/>
    <property type="evidence" value="ECO:0007669"/>
    <property type="project" value="UniProtKB-SubCell"/>
</dbReference>
<feature type="transmembrane region" description="Helical" evidence="5">
    <location>
        <begin position="127"/>
        <end position="150"/>
    </location>
</feature>
<feature type="transmembrane region" description="Helical" evidence="5">
    <location>
        <begin position="293"/>
        <end position="314"/>
    </location>
</feature>
<keyword evidence="5" id="KW-0472">Membrane</keyword>
<dbReference type="Proteomes" id="UP000540568">
    <property type="component" value="Unassembled WGS sequence"/>
</dbReference>
<keyword evidence="3" id="KW-1003">Cell membrane</keyword>
<keyword evidence="7" id="KW-1185">Reference proteome</keyword>
<evidence type="ECO:0000256" key="1">
    <source>
        <dbReference type="ARBA" id="ARBA00004651"/>
    </source>
</evidence>
<comment type="caution">
    <text evidence="6">The sequence shown here is derived from an EMBL/GenBank/DDBJ whole genome shotgun (WGS) entry which is preliminary data.</text>
</comment>
<protein>
    <submittedName>
        <fullName evidence="6">SET family sugar efflux transporter-like MFS transporter</fullName>
    </submittedName>
</protein>
<feature type="transmembrane region" description="Helical" evidence="5">
    <location>
        <begin position="356"/>
        <end position="378"/>
    </location>
</feature>
<feature type="transmembrane region" description="Helical" evidence="5">
    <location>
        <begin position="201"/>
        <end position="223"/>
    </location>
</feature>
<dbReference type="PANTHER" id="PTHR23535:SF2">
    <property type="entry name" value="SUGAR EFFLUX TRANSPORTER A-RELATED"/>
    <property type="match status" value="1"/>
</dbReference>
<dbReference type="RefSeq" id="WP_182615482.1">
    <property type="nucleotide sequence ID" value="NZ_BAAATF010000006.1"/>
</dbReference>
<dbReference type="PANTHER" id="PTHR23535">
    <property type="entry name" value="SUGAR EFFLUX TRANSPORTER A-RELATED"/>
    <property type="match status" value="1"/>
</dbReference>
<feature type="transmembrane region" description="Helical" evidence="5">
    <location>
        <begin position="42"/>
        <end position="60"/>
    </location>
</feature>
<feature type="transmembrane region" description="Helical" evidence="5">
    <location>
        <begin position="235"/>
        <end position="256"/>
    </location>
</feature>
<evidence type="ECO:0000313" key="6">
    <source>
        <dbReference type="EMBL" id="MBA8807854.1"/>
    </source>
</evidence>
<comment type="subcellular location">
    <subcellularLocation>
        <location evidence="1">Cell membrane</location>
        <topology evidence="1">Multi-pass membrane protein</topology>
    </subcellularLocation>
</comment>
<gene>
    <name evidence="6" type="ORF">FHX71_001796</name>
</gene>
<evidence type="ECO:0000256" key="2">
    <source>
        <dbReference type="ARBA" id="ARBA00022448"/>
    </source>
</evidence>
<sequence>MTHRILVPSTALLWGLQIAFLNPALALILTALFDASTTELGWALALYNTSGLIASLVVPARADRTGDYLRPMLVSGGLSIALALVLVLTSSLQVAVAALIVLGGPAGLGSTLLFAHLRHAGATPTQIVDTRAIVSVAWVGGPPLAALVIGSFGESGVLWVIALVAALGMGATALLARSSRTATPVKDAGTEGDHAGLSRRAVVLIIVAFVLLQATNATATAYLTVYVTRQLELDVLWAGVALGVAAGLEVPALLLIGRLGSRFSDLGLIVSGCLAGIAYYLLLAGVTTPGPLIAIQVLNAWSFAAVAGTGLSLFQRIIAGPGLATGMYMNTRRVGAILSGPVIAIGASTPLGSPGIFVACAALMVLGLTATVLAHVIGRRGTER</sequence>
<dbReference type="InterPro" id="IPR011701">
    <property type="entry name" value="MFS"/>
</dbReference>
<dbReference type="AlphaFoldDB" id="A0A7W3PDU0"/>
<feature type="transmembrane region" description="Helical" evidence="5">
    <location>
        <begin position="334"/>
        <end position="350"/>
    </location>
</feature>